<feature type="transmembrane region" description="Helical" evidence="1">
    <location>
        <begin position="160"/>
        <end position="179"/>
    </location>
</feature>
<keyword evidence="1" id="KW-0472">Membrane</keyword>
<sequence>MISISSRKVVKFLAFVVLGLLSFSLLGQLSKVLWGGDRQWITSLAHVFDLDREKNLPSLYSAATLFICAFLLAFITWVKRQNRDRYVWHWGFLSCIFLFLSADEWTSIHEKTIEPLRALLGSNGGGVLYFAWVVPGALFVGVVAIAYLKFLTDLPPRTKRLVLLAGTLYVAGTLGMEMIDGAYANQYGTRIWGTQGLRLSLEAGVYTLMMTCEEALEMVGVLIFIYTLLSYLGDCIQEVRIRIDADRNPVLSDVVVGAAMPNRGRA</sequence>
<gene>
    <name evidence="2" type="ORF">NC998_22465</name>
</gene>
<keyword evidence="3" id="KW-1185">Reference proteome</keyword>
<feature type="transmembrane region" description="Helical" evidence="1">
    <location>
        <begin position="90"/>
        <end position="108"/>
    </location>
</feature>
<proteinExistence type="predicted"/>
<feature type="transmembrane region" description="Helical" evidence="1">
    <location>
        <begin position="59"/>
        <end position="78"/>
    </location>
</feature>
<keyword evidence="1" id="KW-0812">Transmembrane</keyword>
<dbReference type="RefSeq" id="WP_190432860.1">
    <property type="nucleotide sequence ID" value="NZ_JAMPKM010000017.1"/>
</dbReference>
<keyword evidence="1" id="KW-1133">Transmembrane helix</keyword>
<feature type="transmembrane region" description="Helical" evidence="1">
    <location>
        <begin position="215"/>
        <end position="233"/>
    </location>
</feature>
<feature type="transmembrane region" description="Helical" evidence="1">
    <location>
        <begin position="128"/>
        <end position="148"/>
    </location>
</feature>
<dbReference type="EMBL" id="JAMPKM010000017">
    <property type="protein sequence ID" value="MEP0819870.1"/>
    <property type="molecule type" value="Genomic_DNA"/>
</dbReference>
<evidence type="ECO:0000256" key="1">
    <source>
        <dbReference type="SAM" id="Phobius"/>
    </source>
</evidence>
<evidence type="ECO:0000313" key="2">
    <source>
        <dbReference type="EMBL" id="MEP0819870.1"/>
    </source>
</evidence>
<organism evidence="2 3">
    <name type="scientific">Trichocoleus desertorum GB2-A4</name>
    <dbReference type="NCBI Taxonomy" id="2933944"/>
    <lineage>
        <taxon>Bacteria</taxon>
        <taxon>Bacillati</taxon>
        <taxon>Cyanobacteriota</taxon>
        <taxon>Cyanophyceae</taxon>
        <taxon>Leptolyngbyales</taxon>
        <taxon>Trichocoleusaceae</taxon>
        <taxon>Trichocoleus</taxon>
    </lineage>
</organism>
<comment type="caution">
    <text evidence="2">The sequence shown here is derived from an EMBL/GenBank/DDBJ whole genome shotgun (WGS) entry which is preliminary data.</text>
</comment>
<evidence type="ECO:0000313" key="3">
    <source>
        <dbReference type="Proteomes" id="UP001464891"/>
    </source>
</evidence>
<accession>A0ABV0JDP3</accession>
<protein>
    <submittedName>
        <fullName evidence="2">OST3/OST6 family protein</fullName>
    </submittedName>
</protein>
<dbReference type="Proteomes" id="UP001464891">
    <property type="component" value="Unassembled WGS sequence"/>
</dbReference>
<reference evidence="2 3" key="1">
    <citation type="submission" date="2022-04" db="EMBL/GenBank/DDBJ databases">
        <title>Positive selection, recombination, and allopatry shape intraspecific diversity of widespread and dominant cyanobacteria.</title>
        <authorList>
            <person name="Wei J."/>
            <person name="Shu W."/>
            <person name="Hu C."/>
        </authorList>
    </citation>
    <scope>NUCLEOTIDE SEQUENCE [LARGE SCALE GENOMIC DNA]</scope>
    <source>
        <strain evidence="2 3">GB2-A4</strain>
    </source>
</reference>
<name>A0ABV0JDP3_9CYAN</name>